<feature type="transmembrane region" description="Helical" evidence="9">
    <location>
        <begin position="163"/>
        <end position="186"/>
    </location>
</feature>
<dbReference type="InterPro" id="IPR007387">
    <property type="entry name" value="TRAP_DctQ"/>
</dbReference>
<dbReference type="EMBL" id="WPHG01000001">
    <property type="protein sequence ID" value="MVA96238.1"/>
    <property type="molecule type" value="Genomic_DNA"/>
</dbReference>
<comment type="similarity">
    <text evidence="8 9">Belongs to the TRAP transporter small permease family.</text>
</comment>
<dbReference type="AlphaFoldDB" id="A0A844QDR1"/>
<evidence type="ECO:0000256" key="2">
    <source>
        <dbReference type="ARBA" id="ARBA00022448"/>
    </source>
</evidence>
<keyword evidence="7 9" id="KW-0472">Membrane</keyword>
<comment type="subcellular location">
    <subcellularLocation>
        <location evidence="1 9">Cell inner membrane</location>
        <topology evidence="1 9">Multi-pass membrane protein</topology>
    </subcellularLocation>
</comment>
<dbReference type="GO" id="GO:0015740">
    <property type="term" value="P:C4-dicarboxylate transport"/>
    <property type="evidence" value="ECO:0007669"/>
    <property type="project" value="TreeGrafter"/>
</dbReference>
<keyword evidence="6 9" id="KW-1133">Transmembrane helix</keyword>
<keyword evidence="5 9" id="KW-0812">Transmembrane</keyword>
<evidence type="ECO:0000259" key="10">
    <source>
        <dbReference type="Pfam" id="PF04290"/>
    </source>
</evidence>
<evidence type="ECO:0000313" key="12">
    <source>
        <dbReference type="Proteomes" id="UP000463224"/>
    </source>
</evidence>
<evidence type="ECO:0000256" key="7">
    <source>
        <dbReference type="ARBA" id="ARBA00023136"/>
    </source>
</evidence>
<dbReference type="GO" id="GO:0022857">
    <property type="term" value="F:transmembrane transporter activity"/>
    <property type="evidence" value="ECO:0007669"/>
    <property type="project" value="UniProtKB-UniRule"/>
</dbReference>
<dbReference type="GO" id="GO:0005886">
    <property type="term" value="C:plasma membrane"/>
    <property type="evidence" value="ECO:0007669"/>
    <property type="project" value="UniProtKB-SubCell"/>
</dbReference>
<protein>
    <recommendedName>
        <fullName evidence="9">TRAP transporter small permease protein</fullName>
    </recommendedName>
</protein>
<feature type="transmembrane region" description="Helical" evidence="9">
    <location>
        <begin position="122"/>
        <end position="143"/>
    </location>
</feature>
<keyword evidence="12" id="KW-1185">Reference proteome</keyword>
<dbReference type="PANTHER" id="PTHR35011:SF10">
    <property type="entry name" value="TRAP TRANSPORTER SMALL PERMEASE PROTEIN"/>
    <property type="match status" value="1"/>
</dbReference>
<name>A0A844QDR1_9HYPH</name>
<evidence type="ECO:0000256" key="3">
    <source>
        <dbReference type="ARBA" id="ARBA00022475"/>
    </source>
</evidence>
<comment type="function">
    <text evidence="9">Part of the tripartite ATP-independent periplasmic (TRAP) transport system.</text>
</comment>
<comment type="subunit">
    <text evidence="9">The complex comprises the extracytoplasmic solute receptor protein and the two transmembrane proteins.</text>
</comment>
<keyword evidence="4 9" id="KW-0997">Cell inner membrane</keyword>
<feature type="domain" description="Tripartite ATP-independent periplasmic transporters DctQ component" evidence="10">
    <location>
        <begin position="61"/>
        <end position="189"/>
    </location>
</feature>
<dbReference type="PANTHER" id="PTHR35011">
    <property type="entry name" value="2,3-DIKETO-L-GULONATE TRAP TRANSPORTER SMALL PERMEASE PROTEIN YIAM"/>
    <property type="match status" value="1"/>
</dbReference>
<evidence type="ECO:0000256" key="6">
    <source>
        <dbReference type="ARBA" id="ARBA00022989"/>
    </source>
</evidence>
<evidence type="ECO:0000256" key="5">
    <source>
        <dbReference type="ARBA" id="ARBA00022692"/>
    </source>
</evidence>
<organism evidence="11 12">
    <name type="scientific">Nitratireductor arenosus</name>
    <dbReference type="NCBI Taxonomy" id="2682096"/>
    <lineage>
        <taxon>Bacteria</taxon>
        <taxon>Pseudomonadati</taxon>
        <taxon>Pseudomonadota</taxon>
        <taxon>Alphaproteobacteria</taxon>
        <taxon>Hyphomicrobiales</taxon>
        <taxon>Phyllobacteriaceae</taxon>
        <taxon>Nitratireductor</taxon>
    </lineage>
</organism>
<keyword evidence="2 9" id="KW-0813">Transport</keyword>
<evidence type="ECO:0000256" key="1">
    <source>
        <dbReference type="ARBA" id="ARBA00004429"/>
    </source>
</evidence>
<proteinExistence type="inferred from homology"/>
<feature type="transmembrane region" description="Helical" evidence="9">
    <location>
        <begin position="87"/>
        <end position="110"/>
    </location>
</feature>
<evidence type="ECO:0000256" key="4">
    <source>
        <dbReference type="ARBA" id="ARBA00022519"/>
    </source>
</evidence>
<comment type="caution">
    <text evidence="11">The sequence shown here is derived from an EMBL/GenBank/DDBJ whole genome shotgun (WGS) entry which is preliminary data.</text>
</comment>
<evidence type="ECO:0000256" key="8">
    <source>
        <dbReference type="ARBA" id="ARBA00038436"/>
    </source>
</evidence>
<feature type="transmembrane region" description="Helical" evidence="9">
    <location>
        <begin position="44"/>
        <end position="67"/>
    </location>
</feature>
<keyword evidence="3" id="KW-1003">Cell membrane</keyword>
<accession>A0A844QDR1</accession>
<dbReference type="Proteomes" id="UP000463224">
    <property type="component" value="Unassembled WGS sequence"/>
</dbReference>
<dbReference type="Pfam" id="PF04290">
    <property type="entry name" value="DctQ"/>
    <property type="match status" value="1"/>
</dbReference>
<evidence type="ECO:0000256" key="9">
    <source>
        <dbReference type="RuleBase" id="RU369079"/>
    </source>
</evidence>
<sequence>MGQVGRRAWRRRCGRASRCRTRYRRGKRRTQVSSTRIARRVETILRLVALLSGLVLVLTGVATVINAILRSFFASGIPAMVEMSGPILAACIFLALPYATLSGTHVKVVLLTDRLPGQVNRFFKIVGALAVSAMCAAVGYWMYFLTLDAAEIGMTTLSSPILVAPFMAVGTLGAWLAALAGFMLAVREARTHPEDAASTPSEETTFE</sequence>
<evidence type="ECO:0000313" key="11">
    <source>
        <dbReference type="EMBL" id="MVA96238.1"/>
    </source>
</evidence>
<dbReference type="InterPro" id="IPR055348">
    <property type="entry name" value="DctQ"/>
</dbReference>
<reference evidence="11 12" key="1">
    <citation type="submission" date="2019-12" db="EMBL/GenBank/DDBJ databases">
        <title>Nitratireductor arenosus sp. nov., Isolated from sea sand, Jeju island, South Korea.</title>
        <authorList>
            <person name="Kim W."/>
        </authorList>
    </citation>
    <scope>NUCLEOTIDE SEQUENCE [LARGE SCALE GENOMIC DNA]</scope>
    <source>
        <strain evidence="11 12">CAU 1489</strain>
    </source>
</reference>
<gene>
    <name evidence="11" type="ORF">GN330_03105</name>
</gene>